<sequence length="188" mass="19853">MSPTKRNTPLDPAPDTPDAILAAADAEISAAQDAVTALTAAVKAGDETITQDSLIEAEKRVSWAKLRRAAADVKARQLADQQAKEAAAKAVETFYTTATADIEAQVRQLLDQARGPIAEALEAIATKNAAVHGLATALASNPQPENPVTFAGMHPETSWVDGPDGRRHIYTPGRSLVLEMLDEVVHGL</sequence>
<dbReference type="RefSeq" id="WP_323277336.1">
    <property type="nucleotide sequence ID" value="NZ_JAYGGQ010000001.1"/>
</dbReference>
<comment type="caution">
    <text evidence="1">The sequence shown here is derived from an EMBL/GenBank/DDBJ whole genome shotgun (WGS) entry which is preliminary data.</text>
</comment>
<organism evidence="1 2">
    <name type="scientific">Sinomonas terricola</name>
    <dbReference type="NCBI Taxonomy" id="3110330"/>
    <lineage>
        <taxon>Bacteria</taxon>
        <taxon>Bacillati</taxon>
        <taxon>Actinomycetota</taxon>
        <taxon>Actinomycetes</taxon>
        <taxon>Micrococcales</taxon>
        <taxon>Micrococcaceae</taxon>
        <taxon>Sinomonas</taxon>
    </lineage>
</organism>
<accession>A0ABU5T1N7</accession>
<evidence type="ECO:0000313" key="2">
    <source>
        <dbReference type="Proteomes" id="UP001304769"/>
    </source>
</evidence>
<name>A0ABU5T1N7_9MICC</name>
<protein>
    <submittedName>
        <fullName evidence="1">Uncharacterized protein</fullName>
    </submittedName>
</protein>
<gene>
    <name evidence="1" type="ORF">SPF06_02500</name>
</gene>
<keyword evidence="2" id="KW-1185">Reference proteome</keyword>
<evidence type="ECO:0000313" key="1">
    <source>
        <dbReference type="EMBL" id="MEA5453583.1"/>
    </source>
</evidence>
<proteinExistence type="predicted"/>
<reference evidence="1 2" key="1">
    <citation type="submission" date="2023-12" db="EMBL/GenBank/DDBJ databases">
        <title>Sinomonas terricola sp. nov, isolated from litchi orchard soil in Guangdong, PR China.</title>
        <authorList>
            <person name="Jiaxin W."/>
            <person name="Yang Z."/>
            <person name="Honghui Z."/>
        </authorList>
    </citation>
    <scope>NUCLEOTIDE SEQUENCE [LARGE SCALE GENOMIC DNA]</scope>
    <source>
        <strain evidence="1 2">JGH33</strain>
    </source>
</reference>
<dbReference type="Proteomes" id="UP001304769">
    <property type="component" value="Unassembled WGS sequence"/>
</dbReference>
<dbReference type="EMBL" id="JAYGGQ010000001">
    <property type="protein sequence ID" value="MEA5453583.1"/>
    <property type="molecule type" value="Genomic_DNA"/>
</dbReference>